<protein>
    <submittedName>
        <fullName evidence="1">Uncharacterized protein</fullName>
    </submittedName>
</protein>
<accession>A0A9P0YPB1</accession>
<evidence type="ECO:0000313" key="1">
    <source>
        <dbReference type="EMBL" id="CAH9070503.1"/>
    </source>
</evidence>
<sequence>MKDQANVNIQLSKKKLASRAYTATIRILTSNGVAPSNETTLATLRSKHLFAPPPVFSSELHGVQLLITNSNMVFSRLCSFPKGTSCGRDGLHAQHMLDALTGPAVAIANEVLHSVTAIVNLLLLVGTIWKRLVSKVAASMINKEMASYLGKFQFGV</sequence>
<evidence type="ECO:0000313" key="2">
    <source>
        <dbReference type="Proteomes" id="UP001152484"/>
    </source>
</evidence>
<dbReference type="Proteomes" id="UP001152484">
    <property type="component" value="Unassembled WGS sequence"/>
</dbReference>
<feature type="non-terminal residue" evidence="1">
    <location>
        <position position="1"/>
    </location>
</feature>
<organism evidence="1 2">
    <name type="scientific">Cuscuta europaea</name>
    <name type="common">European dodder</name>
    <dbReference type="NCBI Taxonomy" id="41803"/>
    <lineage>
        <taxon>Eukaryota</taxon>
        <taxon>Viridiplantae</taxon>
        <taxon>Streptophyta</taxon>
        <taxon>Embryophyta</taxon>
        <taxon>Tracheophyta</taxon>
        <taxon>Spermatophyta</taxon>
        <taxon>Magnoliopsida</taxon>
        <taxon>eudicotyledons</taxon>
        <taxon>Gunneridae</taxon>
        <taxon>Pentapetalae</taxon>
        <taxon>asterids</taxon>
        <taxon>lamiids</taxon>
        <taxon>Solanales</taxon>
        <taxon>Convolvulaceae</taxon>
        <taxon>Cuscuteae</taxon>
        <taxon>Cuscuta</taxon>
        <taxon>Cuscuta subgen. Cuscuta</taxon>
    </lineage>
</organism>
<gene>
    <name evidence="1" type="ORF">CEURO_LOCUS3662</name>
</gene>
<dbReference type="AlphaFoldDB" id="A0A9P0YPB1"/>
<dbReference type="EMBL" id="CAMAPE010000006">
    <property type="protein sequence ID" value="CAH9070503.1"/>
    <property type="molecule type" value="Genomic_DNA"/>
</dbReference>
<keyword evidence="2" id="KW-1185">Reference proteome</keyword>
<comment type="caution">
    <text evidence="1">The sequence shown here is derived from an EMBL/GenBank/DDBJ whole genome shotgun (WGS) entry which is preliminary data.</text>
</comment>
<proteinExistence type="predicted"/>
<name>A0A9P0YPB1_CUSEU</name>
<reference evidence="1" key="1">
    <citation type="submission" date="2022-07" db="EMBL/GenBank/DDBJ databases">
        <authorList>
            <person name="Macas J."/>
            <person name="Novak P."/>
            <person name="Neumann P."/>
        </authorList>
    </citation>
    <scope>NUCLEOTIDE SEQUENCE</scope>
</reference>
<dbReference type="OrthoDB" id="1704390at2759"/>